<name>A0A0E0K269_ORYPU</name>
<accession>A0A0E0K269</accession>
<evidence type="ECO:0000313" key="3">
    <source>
        <dbReference type="Proteomes" id="UP000026962"/>
    </source>
</evidence>
<feature type="compositionally biased region" description="Low complexity" evidence="1">
    <location>
        <begin position="106"/>
        <end position="126"/>
    </location>
</feature>
<feature type="region of interest" description="Disordered" evidence="1">
    <location>
        <begin position="93"/>
        <end position="153"/>
    </location>
</feature>
<evidence type="ECO:0000256" key="1">
    <source>
        <dbReference type="SAM" id="MobiDB-lite"/>
    </source>
</evidence>
<protein>
    <submittedName>
        <fullName evidence="2">Uncharacterized protein</fullName>
    </submittedName>
</protein>
<keyword evidence="3" id="KW-1185">Reference proteome</keyword>
<proteinExistence type="predicted"/>
<evidence type="ECO:0000313" key="2">
    <source>
        <dbReference type="EnsemblPlants" id="OPUNC02G21400.1"/>
    </source>
</evidence>
<dbReference type="AlphaFoldDB" id="A0A0E0K269"/>
<dbReference type="HOGENOM" id="CLU_1130496_0_0_1"/>
<sequence>MPRNGDDAAKKRPWYRRALGGLIPSARHAAIAAPPPPAPAGTVERRTRWWWASSLKTTSAAFAREVCICAPLCSYDGIMGVQVDAVAPTMMTRSSAGISPSPPRRASPGRAPAAALAPAGQGARTAGAGGGRRSAASPRRASPRASRAPPAPVAVATAAAAVEGPRKRVSFSGGESLWNDELVRRFVRAQEGMPRRGEIDIANRHRRRRWRAPGKSRLRWMSLAHVADDDEAGETNALA</sequence>
<reference evidence="2" key="2">
    <citation type="submission" date="2018-05" db="EMBL/GenBank/DDBJ databases">
        <title>OpunRS2 (Oryza punctata Reference Sequence Version 2).</title>
        <authorList>
            <person name="Zhang J."/>
            <person name="Kudrna D."/>
            <person name="Lee S."/>
            <person name="Talag J."/>
            <person name="Welchert J."/>
            <person name="Wing R.A."/>
        </authorList>
    </citation>
    <scope>NUCLEOTIDE SEQUENCE [LARGE SCALE GENOMIC DNA]</scope>
</reference>
<reference evidence="2" key="1">
    <citation type="submission" date="2015-04" db="UniProtKB">
        <authorList>
            <consortium name="EnsemblPlants"/>
        </authorList>
    </citation>
    <scope>IDENTIFICATION</scope>
</reference>
<dbReference type="EnsemblPlants" id="OPUNC02G21400.1">
    <property type="protein sequence ID" value="OPUNC02G21400.1"/>
    <property type="gene ID" value="OPUNC02G21400"/>
</dbReference>
<dbReference type="OMA" id="WWASSLK"/>
<dbReference type="Gramene" id="OPUNC02G21400.1">
    <property type="protein sequence ID" value="OPUNC02G21400.1"/>
    <property type="gene ID" value="OPUNC02G21400"/>
</dbReference>
<organism evidence="2">
    <name type="scientific">Oryza punctata</name>
    <name type="common">Red rice</name>
    <dbReference type="NCBI Taxonomy" id="4537"/>
    <lineage>
        <taxon>Eukaryota</taxon>
        <taxon>Viridiplantae</taxon>
        <taxon>Streptophyta</taxon>
        <taxon>Embryophyta</taxon>
        <taxon>Tracheophyta</taxon>
        <taxon>Spermatophyta</taxon>
        <taxon>Magnoliopsida</taxon>
        <taxon>Liliopsida</taxon>
        <taxon>Poales</taxon>
        <taxon>Poaceae</taxon>
        <taxon>BOP clade</taxon>
        <taxon>Oryzoideae</taxon>
        <taxon>Oryzeae</taxon>
        <taxon>Oryzinae</taxon>
        <taxon>Oryza</taxon>
    </lineage>
</organism>
<dbReference type="Proteomes" id="UP000026962">
    <property type="component" value="Chromosome 2"/>
</dbReference>
<feature type="compositionally biased region" description="Low complexity" evidence="1">
    <location>
        <begin position="133"/>
        <end position="153"/>
    </location>
</feature>